<accession>A0A8J3X3N9</accession>
<comment type="caution">
    <text evidence="1">The sequence shown here is derived from an EMBL/GenBank/DDBJ whole genome shotgun (WGS) entry which is preliminary data.</text>
</comment>
<gene>
    <name evidence="1" type="ORF">Pme01_52810</name>
</gene>
<proteinExistence type="predicted"/>
<protein>
    <submittedName>
        <fullName evidence="1">Uncharacterized protein</fullName>
    </submittedName>
</protein>
<dbReference type="EMBL" id="BOON01000055">
    <property type="protein sequence ID" value="GII25684.1"/>
    <property type="molecule type" value="Genomic_DNA"/>
</dbReference>
<evidence type="ECO:0000313" key="1">
    <source>
        <dbReference type="EMBL" id="GII25684.1"/>
    </source>
</evidence>
<sequence>MVAQPYQLSGQVTDVDALAAAVGLAPVGQQGHAQWGLGHLLTLAASDVGTHAVALTGAPPTVR</sequence>
<organism evidence="1 2">
    <name type="scientific">Planosporangium mesophilum</name>
    <dbReference type="NCBI Taxonomy" id="689768"/>
    <lineage>
        <taxon>Bacteria</taxon>
        <taxon>Bacillati</taxon>
        <taxon>Actinomycetota</taxon>
        <taxon>Actinomycetes</taxon>
        <taxon>Micromonosporales</taxon>
        <taxon>Micromonosporaceae</taxon>
        <taxon>Planosporangium</taxon>
    </lineage>
</organism>
<dbReference type="Proteomes" id="UP000599074">
    <property type="component" value="Unassembled WGS sequence"/>
</dbReference>
<dbReference type="AlphaFoldDB" id="A0A8J3X3N9"/>
<evidence type="ECO:0000313" key="2">
    <source>
        <dbReference type="Proteomes" id="UP000599074"/>
    </source>
</evidence>
<name>A0A8J3X3N9_9ACTN</name>
<reference evidence="1" key="1">
    <citation type="submission" date="2021-01" db="EMBL/GenBank/DDBJ databases">
        <title>Whole genome shotgun sequence of Planosporangium mesophilum NBRC 109066.</title>
        <authorList>
            <person name="Komaki H."/>
            <person name="Tamura T."/>
        </authorList>
    </citation>
    <scope>NUCLEOTIDE SEQUENCE</scope>
    <source>
        <strain evidence="1">NBRC 109066</strain>
    </source>
</reference>
<keyword evidence="2" id="KW-1185">Reference proteome</keyword>